<feature type="region of interest" description="Disordered" evidence="1">
    <location>
        <begin position="45"/>
        <end position="71"/>
    </location>
</feature>
<proteinExistence type="predicted"/>
<reference evidence="3" key="2">
    <citation type="submission" date="2020-10" db="UniProtKB">
        <authorList>
            <consortium name="WormBaseParasite"/>
        </authorList>
    </citation>
    <scope>IDENTIFICATION</scope>
</reference>
<protein>
    <submittedName>
        <fullName evidence="3">Uncharacterized protein</fullName>
    </submittedName>
</protein>
<dbReference type="AlphaFoldDB" id="A0A7E4VEK6"/>
<dbReference type="WBParaSite" id="Pan_g19976.t1">
    <property type="protein sequence ID" value="Pan_g19976.t1"/>
    <property type="gene ID" value="Pan_g19976"/>
</dbReference>
<accession>A0A7E4VEK6</accession>
<name>A0A7E4VEK6_PANRE</name>
<dbReference type="Proteomes" id="UP000492821">
    <property type="component" value="Unassembled WGS sequence"/>
</dbReference>
<reference evidence="2" key="1">
    <citation type="journal article" date="2013" name="Genetics">
        <title>The draft genome and transcriptome of Panagrellus redivivus are shaped by the harsh demands of a free-living lifestyle.</title>
        <authorList>
            <person name="Srinivasan J."/>
            <person name="Dillman A.R."/>
            <person name="Macchietto M.G."/>
            <person name="Heikkinen L."/>
            <person name="Lakso M."/>
            <person name="Fracchia K.M."/>
            <person name="Antoshechkin I."/>
            <person name="Mortazavi A."/>
            <person name="Wong G."/>
            <person name="Sternberg P.W."/>
        </authorList>
    </citation>
    <scope>NUCLEOTIDE SEQUENCE [LARGE SCALE GENOMIC DNA]</scope>
    <source>
        <strain evidence="2">MT8872</strain>
    </source>
</reference>
<evidence type="ECO:0000256" key="1">
    <source>
        <dbReference type="SAM" id="MobiDB-lite"/>
    </source>
</evidence>
<evidence type="ECO:0000313" key="2">
    <source>
        <dbReference type="Proteomes" id="UP000492821"/>
    </source>
</evidence>
<evidence type="ECO:0000313" key="3">
    <source>
        <dbReference type="WBParaSite" id="Pan_g19976.t1"/>
    </source>
</evidence>
<keyword evidence="2" id="KW-1185">Reference proteome</keyword>
<sequence length="71" mass="7753">MVRRGFLGVVAEHGVEDGRFIDKQGLLDGECVAVDVERHHGRIFGRAGPGRGGEGRINNKLEGHCNKKSEK</sequence>
<organism evidence="2 3">
    <name type="scientific">Panagrellus redivivus</name>
    <name type="common">Microworm</name>
    <dbReference type="NCBI Taxonomy" id="6233"/>
    <lineage>
        <taxon>Eukaryota</taxon>
        <taxon>Metazoa</taxon>
        <taxon>Ecdysozoa</taxon>
        <taxon>Nematoda</taxon>
        <taxon>Chromadorea</taxon>
        <taxon>Rhabditida</taxon>
        <taxon>Tylenchina</taxon>
        <taxon>Panagrolaimomorpha</taxon>
        <taxon>Panagrolaimoidea</taxon>
        <taxon>Panagrolaimidae</taxon>
        <taxon>Panagrellus</taxon>
    </lineage>
</organism>
<feature type="compositionally biased region" description="Basic and acidic residues" evidence="1">
    <location>
        <begin position="53"/>
        <end position="71"/>
    </location>
</feature>